<reference evidence="3 4" key="1">
    <citation type="journal article" date="2019" name="Int. J. Syst. Evol. Microbiol.">
        <title>The Global Catalogue of Microorganisms (GCM) 10K type strain sequencing project: providing services to taxonomists for standard genome sequencing and annotation.</title>
        <authorList>
            <consortium name="The Broad Institute Genomics Platform"/>
            <consortium name="The Broad Institute Genome Sequencing Center for Infectious Disease"/>
            <person name="Wu L."/>
            <person name="Ma J."/>
        </authorList>
    </citation>
    <scope>NUCLEOTIDE SEQUENCE [LARGE SCALE GENOMIC DNA]</scope>
    <source>
        <strain evidence="3 4">JCM 15910</strain>
    </source>
</reference>
<feature type="chain" id="PRO_5046809827" evidence="2">
    <location>
        <begin position="34"/>
        <end position="341"/>
    </location>
</feature>
<evidence type="ECO:0000313" key="4">
    <source>
        <dbReference type="Proteomes" id="UP001500738"/>
    </source>
</evidence>
<evidence type="ECO:0000256" key="2">
    <source>
        <dbReference type="SAM" id="SignalP"/>
    </source>
</evidence>
<dbReference type="EMBL" id="BAAAFE010000003">
    <property type="protein sequence ID" value="GAA0861880.1"/>
    <property type="molecule type" value="Genomic_DNA"/>
</dbReference>
<gene>
    <name evidence="3" type="ORF">GCM10009115_06300</name>
</gene>
<evidence type="ECO:0000313" key="3">
    <source>
        <dbReference type="EMBL" id="GAA0861880.1"/>
    </source>
</evidence>
<accession>A0ABN1LYM4</accession>
<dbReference type="Pfam" id="PF09935">
    <property type="entry name" value="DUF2167"/>
    <property type="match status" value="1"/>
</dbReference>
<evidence type="ECO:0000256" key="1">
    <source>
        <dbReference type="SAM" id="Phobius"/>
    </source>
</evidence>
<feature type="signal peptide" evidence="2">
    <location>
        <begin position="1"/>
        <end position="33"/>
    </location>
</feature>
<name>A0ABN1LYM4_9SPHN</name>
<keyword evidence="1" id="KW-1133">Transmembrane helix</keyword>
<organism evidence="3 4">
    <name type="scientific">Sphingopyxis soli</name>
    <dbReference type="NCBI Taxonomy" id="592051"/>
    <lineage>
        <taxon>Bacteria</taxon>
        <taxon>Pseudomonadati</taxon>
        <taxon>Pseudomonadota</taxon>
        <taxon>Alphaproteobacteria</taxon>
        <taxon>Sphingomonadales</taxon>
        <taxon>Sphingomonadaceae</taxon>
        <taxon>Sphingopyxis</taxon>
    </lineage>
</organism>
<protein>
    <submittedName>
        <fullName evidence="3">DUF2167 domain-containing protein</fullName>
    </submittedName>
</protein>
<feature type="transmembrane region" description="Helical" evidence="1">
    <location>
        <begin position="297"/>
        <end position="316"/>
    </location>
</feature>
<dbReference type="Proteomes" id="UP001500738">
    <property type="component" value="Unassembled WGS sequence"/>
</dbReference>
<proteinExistence type="predicted"/>
<keyword evidence="1" id="KW-0472">Membrane</keyword>
<comment type="caution">
    <text evidence="3">The sequence shown here is derived from an EMBL/GenBank/DDBJ whole genome shotgun (WGS) entry which is preliminary data.</text>
</comment>
<keyword evidence="2" id="KW-0732">Signal</keyword>
<sequence>MINRGGIMSRISNKCSALALAGALVIVSAPVGAPPVAAATTAAAAASDPIAAQQRAAAEKLLKELDRQTGTIPIPAAKADLNLGDRYYFVGPEQSRTILVDIWRNPPAAANGVLGMVFPKGKSFVDDTWSAVITYEDTGYVSDDDAKTIDYNEMLANMKASDEAQAPDIRAQGYPAGILQRWAQAPTYDAGKHSLVWARDIKFDDAPEDTLNYDIRLLGREGVLSMNILAGISQLDEVREAAKTFASVGSFRDGARYADYDPATDKKAEYGIAGLIAAGGAAAVAKKVGLLAILAKFGKFLLIGVVALFAAFRNFIGGLFGRKAARDAAEWEAPADEDRRD</sequence>
<keyword evidence="1" id="KW-0812">Transmembrane</keyword>
<keyword evidence="4" id="KW-1185">Reference proteome</keyword>
<dbReference type="InterPro" id="IPR018682">
    <property type="entry name" value="DUF2167_membr"/>
</dbReference>